<evidence type="ECO:0000313" key="1">
    <source>
        <dbReference type="EMBL" id="NRF72462.1"/>
    </source>
</evidence>
<dbReference type="EMBL" id="JABRWJ010000033">
    <property type="protein sequence ID" value="NRF72462.1"/>
    <property type="molecule type" value="Genomic_DNA"/>
</dbReference>
<dbReference type="Proteomes" id="UP000737171">
    <property type="component" value="Unassembled WGS sequence"/>
</dbReference>
<reference evidence="1 2" key="1">
    <citation type="submission" date="2020-05" db="EMBL/GenBank/DDBJ databases">
        <title>Aquincola sp. isolate from soil.</title>
        <authorList>
            <person name="Han J."/>
            <person name="Kim D.-U."/>
        </authorList>
    </citation>
    <scope>NUCLEOTIDE SEQUENCE [LARGE SCALE GENOMIC DNA]</scope>
    <source>
        <strain evidence="1 2">S2</strain>
    </source>
</reference>
<sequence>MNVEQPCNTFVSEFAPVPTPQLRPSGPPYELLVSFTPAKDKEADAVVAAVEAGTRRVVIPSANVEAEALRVERGHLVLRAHTKDHAVQLLRALCFKEPSFTSAK</sequence>
<gene>
    <name evidence="1" type="ORF">HLB44_36485</name>
</gene>
<comment type="caution">
    <text evidence="1">The sequence shown here is derived from an EMBL/GenBank/DDBJ whole genome shotgun (WGS) entry which is preliminary data.</text>
</comment>
<protein>
    <submittedName>
        <fullName evidence="1">Uncharacterized protein</fullName>
    </submittedName>
</protein>
<name>A0ABX2EUZ2_9BURK</name>
<proteinExistence type="predicted"/>
<organism evidence="1 2">
    <name type="scientific">Pseudaquabacterium terrae</name>
    <dbReference type="NCBI Taxonomy" id="2732868"/>
    <lineage>
        <taxon>Bacteria</taxon>
        <taxon>Pseudomonadati</taxon>
        <taxon>Pseudomonadota</taxon>
        <taxon>Betaproteobacteria</taxon>
        <taxon>Burkholderiales</taxon>
        <taxon>Sphaerotilaceae</taxon>
        <taxon>Pseudaquabacterium</taxon>
    </lineage>
</organism>
<evidence type="ECO:0000313" key="2">
    <source>
        <dbReference type="Proteomes" id="UP000737171"/>
    </source>
</evidence>
<keyword evidence="2" id="KW-1185">Reference proteome</keyword>
<accession>A0ABX2EUZ2</accession>
<dbReference type="RefSeq" id="WP_173135735.1">
    <property type="nucleotide sequence ID" value="NZ_JABRWJ010000033.1"/>
</dbReference>